<reference evidence="2 3" key="1">
    <citation type="journal article" date="2019" name="Int. J. Syst. Evol. Microbiol.">
        <title>The Global Catalogue of Microorganisms (GCM) 10K type strain sequencing project: providing services to taxonomists for standard genome sequencing and annotation.</title>
        <authorList>
            <consortium name="The Broad Institute Genomics Platform"/>
            <consortium name="The Broad Institute Genome Sequencing Center for Infectious Disease"/>
            <person name="Wu L."/>
            <person name="Ma J."/>
        </authorList>
    </citation>
    <scope>NUCLEOTIDE SEQUENCE [LARGE SCALE GENOMIC DNA]</scope>
    <source>
        <strain evidence="2 3">CGMCC 1.10594</strain>
    </source>
</reference>
<dbReference type="RefSeq" id="WP_256405763.1">
    <property type="nucleotide sequence ID" value="NZ_CP187151.1"/>
</dbReference>
<protein>
    <submittedName>
        <fullName evidence="2">Lasso RiPP family leader peptide-containing protein</fullName>
    </submittedName>
</protein>
<dbReference type="EMBL" id="JBHUDL010000009">
    <property type="protein sequence ID" value="MFD1633348.1"/>
    <property type="molecule type" value="Genomic_DNA"/>
</dbReference>
<evidence type="ECO:0000256" key="1">
    <source>
        <dbReference type="SAM" id="MobiDB-lite"/>
    </source>
</evidence>
<dbReference type="Proteomes" id="UP001597075">
    <property type="component" value="Unassembled WGS sequence"/>
</dbReference>
<feature type="compositionally biased region" description="Acidic residues" evidence="1">
    <location>
        <begin position="38"/>
        <end position="66"/>
    </location>
</feature>
<feature type="region of interest" description="Disordered" evidence="1">
    <location>
        <begin position="1"/>
        <end position="66"/>
    </location>
</feature>
<organism evidence="2 3">
    <name type="scientific">Haloplanus ruber</name>
    <dbReference type="NCBI Taxonomy" id="869892"/>
    <lineage>
        <taxon>Archaea</taxon>
        <taxon>Methanobacteriati</taxon>
        <taxon>Methanobacteriota</taxon>
        <taxon>Stenosarchaea group</taxon>
        <taxon>Halobacteria</taxon>
        <taxon>Halobacteriales</taxon>
        <taxon>Haloferacaceae</taxon>
        <taxon>Haloplanus</taxon>
    </lineage>
</organism>
<name>A0ABD6CY44_9EURY</name>
<gene>
    <name evidence="2" type="ORF">ACFSBJ_06310</name>
</gene>
<accession>A0ABD6CY44</accession>
<dbReference type="AlphaFoldDB" id="A0ABD6CY44"/>
<dbReference type="NCBIfam" id="NF033521">
    <property type="entry name" value="lasso_leader_L3"/>
    <property type="match status" value="1"/>
</dbReference>
<evidence type="ECO:0000313" key="3">
    <source>
        <dbReference type="Proteomes" id="UP001597075"/>
    </source>
</evidence>
<evidence type="ECO:0000313" key="2">
    <source>
        <dbReference type="EMBL" id="MFD1633348.1"/>
    </source>
</evidence>
<proteinExistence type="predicted"/>
<keyword evidence="3" id="KW-1185">Reference proteome</keyword>
<sequence>MKQYESPEVVELGDIDEVTDTWNQSPAGNDHTTKWDDDGWDWGWGDDDHDDWDWGWGDDDDDDWGR</sequence>
<comment type="caution">
    <text evidence="2">The sequence shown here is derived from an EMBL/GenBank/DDBJ whole genome shotgun (WGS) entry which is preliminary data.</text>
</comment>